<organism evidence="3 4">
    <name type="scientific">Allohahella marinimesophila</name>
    <dbReference type="NCBI Taxonomy" id="1054972"/>
    <lineage>
        <taxon>Bacteria</taxon>
        <taxon>Pseudomonadati</taxon>
        <taxon>Pseudomonadota</taxon>
        <taxon>Gammaproteobacteria</taxon>
        <taxon>Oceanospirillales</taxon>
        <taxon>Hahellaceae</taxon>
        <taxon>Allohahella</taxon>
    </lineage>
</organism>
<reference evidence="4" key="1">
    <citation type="journal article" date="2019" name="Int. J. Syst. Evol. Microbiol.">
        <title>The Global Catalogue of Microorganisms (GCM) 10K type strain sequencing project: providing services to taxonomists for standard genome sequencing and annotation.</title>
        <authorList>
            <consortium name="The Broad Institute Genomics Platform"/>
            <consortium name="The Broad Institute Genome Sequencing Center for Infectious Disease"/>
            <person name="Wu L."/>
            <person name="Ma J."/>
        </authorList>
    </citation>
    <scope>NUCLEOTIDE SEQUENCE [LARGE SCALE GENOMIC DNA]</scope>
    <source>
        <strain evidence="4">JCM 17555</strain>
    </source>
</reference>
<feature type="domain" description="Ice-binding protein C-terminal" evidence="2">
    <location>
        <begin position="207"/>
        <end position="228"/>
    </location>
</feature>
<proteinExistence type="predicted"/>
<protein>
    <recommendedName>
        <fullName evidence="2">Ice-binding protein C-terminal domain-containing protein</fullName>
    </recommendedName>
</protein>
<sequence length="231" mass="23944">MTSSSIFKGMAATALAVTFSASVSAATIYEAFDQGEVASSCGGAQYGLWTNGLALGSGSACSYHYSINPGTNFTTFDDGTASFTGTATNGYGIEATISLNLFGFTTDYSPVKTGGSANTADWAFYTNLTEDSSITVGGVEYFARLVGAPDNIGTKPVFQYGTGANDKTEAFGGSVWLDMYSANGDALFTEPNHWDINFDLGPGVGLDVPAPSTIGLLALGIAALRLSRQRK</sequence>
<dbReference type="Proteomes" id="UP001501337">
    <property type="component" value="Unassembled WGS sequence"/>
</dbReference>
<keyword evidence="4" id="KW-1185">Reference proteome</keyword>
<evidence type="ECO:0000313" key="3">
    <source>
        <dbReference type="EMBL" id="GAA3955592.1"/>
    </source>
</evidence>
<feature type="signal peptide" evidence="1">
    <location>
        <begin position="1"/>
        <end position="25"/>
    </location>
</feature>
<accession>A0ABP7NWR8</accession>
<dbReference type="InterPro" id="IPR013424">
    <property type="entry name" value="Ice-binding_C"/>
</dbReference>
<evidence type="ECO:0000313" key="4">
    <source>
        <dbReference type="Proteomes" id="UP001501337"/>
    </source>
</evidence>
<name>A0ABP7NWR8_9GAMM</name>
<dbReference type="Pfam" id="PF07589">
    <property type="entry name" value="PEP-CTERM"/>
    <property type="match status" value="1"/>
</dbReference>
<dbReference type="NCBIfam" id="TIGR02595">
    <property type="entry name" value="PEP_CTERM"/>
    <property type="match status" value="1"/>
</dbReference>
<dbReference type="EMBL" id="BAABBO010000007">
    <property type="protein sequence ID" value="GAA3955592.1"/>
    <property type="molecule type" value="Genomic_DNA"/>
</dbReference>
<evidence type="ECO:0000259" key="2">
    <source>
        <dbReference type="Pfam" id="PF07589"/>
    </source>
</evidence>
<comment type="caution">
    <text evidence="3">The sequence shown here is derived from an EMBL/GenBank/DDBJ whole genome shotgun (WGS) entry which is preliminary data.</text>
</comment>
<dbReference type="RefSeq" id="WP_344804448.1">
    <property type="nucleotide sequence ID" value="NZ_BAABBO010000007.1"/>
</dbReference>
<keyword evidence="1" id="KW-0732">Signal</keyword>
<feature type="chain" id="PRO_5045163478" description="Ice-binding protein C-terminal domain-containing protein" evidence="1">
    <location>
        <begin position="26"/>
        <end position="231"/>
    </location>
</feature>
<evidence type="ECO:0000256" key="1">
    <source>
        <dbReference type="SAM" id="SignalP"/>
    </source>
</evidence>
<gene>
    <name evidence="3" type="ORF">GCM10022278_12700</name>
</gene>